<name>A0A0F9M4X1_9ZZZZ</name>
<comment type="caution">
    <text evidence="2">The sequence shown here is derived from an EMBL/GenBank/DDBJ whole genome shotgun (WGS) entry which is preliminary data.</text>
</comment>
<feature type="region of interest" description="Disordered" evidence="1">
    <location>
        <begin position="566"/>
        <end position="611"/>
    </location>
</feature>
<evidence type="ECO:0000313" key="2">
    <source>
        <dbReference type="EMBL" id="KKM94391.1"/>
    </source>
</evidence>
<evidence type="ECO:0000256" key="1">
    <source>
        <dbReference type="SAM" id="MobiDB-lite"/>
    </source>
</evidence>
<gene>
    <name evidence="2" type="ORF">LCGC14_1198840</name>
</gene>
<protein>
    <submittedName>
        <fullName evidence="2">Uncharacterized protein</fullName>
    </submittedName>
</protein>
<accession>A0A0F9M4X1</accession>
<sequence length="611" mass="68979">MASSDDKEFQLFDSVRKEYGTLLADFKEDERFIRGEYGKEVLPLDWEDQGMKEPIKFPTITDAIDNASDHILTTPDITVPIRPTETNKEHERDLSEDKRWFLDMFWDHVFQNQGDPLGRLKRSIIKGKGVLKVEIDWLNLPVLPDTPTPKQRRKYRRDLIKAAKDRFLWKVSVVPKATVFEDKDNPHDPSFVFESFQITAAEALRRFPDIGADIKTRDPMETVDYLEYWSLPHGTDPGKYIQWVEGERTHAAENPYSWETSLSTTETPDFTGYIPYAIGDPGWGDVDEKNNPFDRYVSLTRYMRSTTEAETRQATVVEMALRMGVFKILKTRNMPEVADGSKQLKLGPGQVWDTTDEQEIDVLDWGEPVPLSVMQWLSKLQDVNDRHSKFGALGGTAQRGVDTATEADQNSRNAATKLSGPINAIRRMIMQVNAWVLQDIPFVLEAPVTIFGGVENGPSSVTLFPRDLKRGPFLTNVQLETSDEAALKLRDFRTWIDGAQAAPISWKTAMKMAGINNPQEEMNERMIEDLGRSPEVTQLLLSMVLAVQQSPEAAAVLAAFQQNMVDKPPGQSGGSDRSAALPASDSQNPVEALRQDSRNDAIQNAPERSFQ</sequence>
<dbReference type="AlphaFoldDB" id="A0A0F9M4X1"/>
<proteinExistence type="predicted"/>
<dbReference type="EMBL" id="LAZR01006145">
    <property type="protein sequence ID" value="KKM94391.1"/>
    <property type="molecule type" value="Genomic_DNA"/>
</dbReference>
<organism evidence="2">
    <name type="scientific">marine sediment metagenome</name>
    <dbReference type="NCBI Taxonomy" id="412755"/>
    <lineage>
        <taxon>unclassified sequences</taxon>
        <taxon>metagenomes</taxon>
        <taxon>ecological metagenomes</taxon>
    </lineage>
</organism>
<reference evidence="2" key="1">
    <citation type="journal article" date="2015" name="Nature">
        <title>Complex archaea that bridge the gap between prokaryotes and eukaryotes.</title>
        <authorList>
            <person name="Spang A."/>
            <person name="Saw J.H."/>
            <person name="Jorgensen S.L."/>
            <person name="Zaremba-Niedzwiedzka K."/>
            <person name="Martijn J."/>
            <person name="Lind A.E."/>
            <person name="van Eijk R."/>
            <person name="Schleper C."/>
            <person name="Guy L."/>
            <person name="Ettema T.J."/>
        </authorList>
    </citation>
    <scope>NUCLEOTIDE SEQUENCE</scope>
</reference>